<dbReference type="AlphaFoldDB" id="A0ABD3RGR0"/>
<proteinExistence type="predicted"/>
<evidence type="ECO:0008006" key="3">
    <source>
        <dbReference type="Google" id="ProtNLM"/>
    </source>
</evidence>
<dbReference type="PANTHER" id="PTHR12403">
    <property type="entry name" value="TRAFFICKING PROTEIN PARTICLE COMPLEX SUBUNIT 2"/>
    <property type="match status" value="1"/>
</dbReference>
<sequence length="150" mass="16558">MSSPVLFVIVGRNEPLFEAEIDTAHSSAIDSPGGGGGGGQQSELSTRQNYFVLHSALDLVEKSAWTTNSMYLRVVDKVNQQQVSTFLTAANVKFMLLHGGKGEDVIKNFFNEVYGYYVKLSMNPFYKYDTPITSKAFDARVRAAARAYLS</sequence>
<dbReference type="Gene3D" id="3.30.450.70">
    <property type="match status" value="1"/>
</dbReference>
<accession>A0ABD3RGR0</accession>
<evidence type="ECO:0000313" key="1">
    <source>
        <dbReference type="EMBL" id="KAL3811537.1"/>
    </source>
</evidence>
<reference evidence="1 2" key="1">
    <citation type="submission" date="2024-10" db="EMBL/GenBank/DDBJ databases">
        <title>Updated reference genomes for cyclostephanoid diatoms.</title>
        <authorList>
            <person name="Roberts W.R."/>
            <person name="Alverson A.J."/>
        </authorList>
    </citation>
    <scope>NUCLEOTIDE SEQUENCE [LARGE SCALE GENOMIC DNA]</scope>
    <source>
        <strain evidence="1 2">AJA228-03</strain>
    </source>
</reference>
<dbReference type="Pfam" id="PF04628">
    <property type="entry name" value="Sedlin_N"/>
    <property type="match status" value="1"/>
</dbReference>
<name>A0ABD3RGR0_9STRA</name>
<keyword evidence="2" id="KW-1185">Reference proteome</keyword>
<dbReference type="InterPro" id="IPR006722">
    <property type="entry name" value="Sedlin"/>
</dbReference>
<dbReference type="EMBL" id="JALLPB020000255">
    <property type="protein sequence ID" value="KAL3811537.1"/>
    <property type="molecule type" value="Genomic_DNA"/>
</dbReference>
<dbReference type="CDD" id="cd14825">
    <property type="entry name" value="TRAPPC2_sedlin"/>
    <property type="match status" value="1"/>
</dbReference>
<comment type="caution">
    <text evidence="1">The sequence shown here is derived from an EMBL/GenBank/DDBJ whole genome shotgun (WGS) entry which is preliminary data.</text>
</comment>
<dbReference type="Proteomes" id="UP001530377">
    <property type="component" value="Unassembled WGS sequence"/>
</dbReference>
<organism evidence="1 2">
    <name type="scientific">Cyclostephanos tholiformis</name>
    <dbReference type="NCBI Taxonomy" id="382380"/>
    <lineage>
        <taxon>Eukaryota</taxon>
        <taxon>Sar</taxon>
        <taxon>Stramenopiles</taxon>
        <taxon>Ochrophyta</taxon>
        <taxon>Bacillariophyta</taxon>
        <taxon>Coscinodiscophyceae</taxon>
        <taxon>Thalassiosirophycidae</taxon>
        <taxon>Stephanodiscales</taxon>
        <taxon>Stephanodiscaceae</taxon>
        <taxon>Cyclostephanos</taxon>
    </lineage>
</organism>
<gene>
    <name evidence="1" type="ORF">ACHAXA_010313</name>
</gene>
<protein>
    <recommendedName>
        <fullName evidence="3">Trafficking protein particle complex subunit 2</fullName>
    </recommendedName>
</protein>
<dbReference type="InterPro" id="IPR011012">
    <property type="entry name" value="Longin-like_dom_sf"/>
</dbReference>
<evidence type="ECO:0000313" key="2">
    <source>
        <dbReference type="Proteomes" id="UP001530377"/>
    </source>
</evidence>
<dbReference type="SUPFAM" id="SSF64356">
    <property type="entry name" value="SNARE-like"/>
    <property type="match status" value="1"/>
</dbReference>